<keyword evidence="1" id="KW-0472">Membrane</keyword>
<evidence type="ECO:0000313" key="2">
    <source>
        <dbReference type="EMBL" id="SCG80466.1"/>
    </source>
</evidence>
<sequence length="79" mass="8339">MKKVLGVIGTVFGLYLIARALAEPFVIDFSDPASYRDDWGGPSLSGVLAVHCGPGVVSAVLIGRAVRSRVRARRGRADA</sequence>
<dbReference type="RefSeq" id="WP_172899442.1">
    <property type="nucleotide sequence ID" value="NZ_LT607750.1"/>
</dbReference>
<proteinExistence type="predicted"/>
<reference evidence="2 3" key="1">
    <citation type="submission" date="2016-06" db="EMBL/GenBank/DDBJ databases">
        <authorList>
            <person name="Kjaerup R.B."/>
            <person name="Dalgaard T.S."/>
            <person name="Juul-Madsen H.R."/>
        </authorList>
    </citation>
    <scope>NUCLEOTIDE SEQUENCE [LARGE SCALE GENOMIC DNA]</scope>
    <source>
        <strain evidence="2 3">DSM 43904</strain>
    </source>
</reference>
<accession>A0A1C5KDK5</accession>
<dbReference type="Proteomes" id="UP000198217">
    <property type="component" value="Chromosome I"/>
</dbReference>
<gene>
    <name evidence="2" type="ORF">GA0070609_6458</name>
</gene>
<feature type="transmembrane region" description="Helical" evidence="1">
    <location>
        <begin position="46"/>
        <end position="66"/>
    </location>
</feature>
<keyword evidence="1" id="KW-1133">Transmembrane helix</keyword>
<dbReference type="AlphaFoldDB" id="A0A1C5KDK5"/>
<evidence type="ECO:0000313" key="3">
    <source>
        <dbReference type="Proteomes" id="UP000198217"/>
    </source>
</evidence>
<protein>
    <submittedName>
        <fullName evidence="2">Uncharacterized protein</fullName>
    </submittedName>
</protein>
<dbReference type="EMBL" id="LT607750">
    <property type="protein sequence ID" value="SCG80466.1"/>
    <property type="molecule type" value="Genomic_DNA"/>
</dbReference>
<organism evidence="2 3">
    <name type="scientific">Micromonospora echinaurantiaca</name>
    <dbReference type="NCBI Taxonomy" id="47857"/>
    <lineage>
        <taxon>Bacteria</taxon>
        <taxon>Bacillati</taxon>
        <taxon>Actinomycetota</taxon>
        <taxon>Actinomycetes</taxon>
        <taxon>Micromonosporales</taxon>
        <taxon>Micromonosporaceae</taxon>
        <taxon>Micromonospora</taxon>
    </lineage>
</organism>
<keyword evidence="1" id="KW-0812">Transmembrane</keyword>
<name>A0A1C5KDK5_9ACTN</name>
<keyword evidence="3" id="KW-1185">Reference proteome</keyword>
<evidence type="ECO:0000256" key="1">
    <source>
        <dbReference type="SAM" id="Phobius"/>
    </source>
</evidence>